<dbReference type="RefSeq" id="WP_102654987.1">
    <property type="nucleotide sequence ID" value="NZ_PNRF01000039.1"/>
</dbReference>
<sequence length="67" mass="7331">MSPITSWEGAEAVFTFGPDSFGVWLFLALMTAIMVGVVARMVVHENRTFSNIEPDLLKEGAMKGVNI</sequence>
<reference evidence="2 3" key="1">
    <citation type="submission" date="2018-01" db="EMBL/GenBank/DDBJ databases">
        <title>Halomonas endophytica sp. nov., isolated from storage liquid in the stems of Populus euphratica.</title>
        <authorList>
            <person name="Chen C."/>
        </authorList>
    </citation>
    <scope>NUCLEOTIDE SEQUENCE [LARGE SCALE GENOMIC DNA]</scope>
    <source>
        <strain evidence="2 3">MC28</strain>
    </source>
</reference>
<name>A0A2N7TXS9_9GAMM</name>
<evidence type="ECO:0000313" key="3">
    <source>
        <dbReference type="Proteomes" id="UP000235803"/>
    </source>
</evidence>
<keyword evidence="1" id="KW-1133">Transmembrane helix</keyword>
<evidence type="ECO:0000313" key="2">
    <source>
        <dbReference type="EMBL" id="PMR72987.1"/>
    </source>
</evidence>
<keyword evidence="1" id="KW-0472">Membrane</keyword>
<evidence type="ECO:0000256" key="1">
    <source>
        <dbReference type="SAM" id="Phobius"/>
    </source>
</evidence>
<keyword evidence="1" id="KW-0812">Transmembrane</keyword>
<proteinExistence type="predicted"/>
<accession>A0A2N7TXS9</accession>
<organism evidence="2 3">
    <name type="scientific">Billgrantia endophytica</name>
    <dbReference type="NCBI Taxonomy" id="2033802"/>
    <lineage>
        <taxon>Bacteria</taxon>
        <taxon>Pseudomonadati</taxon>
        <taxon>Pseudomonadota</taxon>
        <taxon>Gammaproteobacteria</taxon>
        <taxon>Oceanospirillales</taxon>
        <taxon>Halomonadaceae</taxon>
        <taxon>Billgrantia</taxon>
    </lineage>
</organism>
<comment type="caution">
    <text evidence="2">The sequence shown here is derived from an EMBL/GenBank/DDBJ whole genome shotgun (WGS) entry which is preliminary data.</text>
</comment>
<keyword evidence="3" id="KW-1185">Reference proteome</keyword>
<protein>
    <submittedName>
        <fullName evidence="2">Uncharacterized protein</fullName>
    </submittedName>
</protein>
<dbReference type="OrthoDB" id="2990534at2"/>
<dbReference type="EMBL" id="PNRF01000039">
    <property type="protein sequence ID" value="PMR72987.1"/>
    <property type="molecule type" value="Genomic_DNA"/>
</dbReference>
<gene>
    <name evidence="2" type="ORF">C1H69_19135</name>
</gene>
<feature type="transmembrane region" description="Helical" evidence="1">
    <location>
        <begin position="21"/>
        <end position="43"/>
    </location>
</feature>
<dbReference type="AlphaFoldDB" id="A0A2N7TXS9"/>
<dbReference type="Proteomes" id="UP000235803">
    <property type="component" value="Unassembled WGS sequence"/>
</dbReference>